<evidence type="ECO:0000256" key="1">
    <source>
        <dbReference type="SAM" id="MobiDB-lite"/>
    </source>
</evidence>
<proteinExistence type="predicted"/>
<comment type="caution">
    <text evidence="2">The sequence shown here is derived from an EMBL/GenBank/DDBJ whole genome shotgun (WGS) entry which is preliminary data.</text>
</comment>
<dbReference type="Gene3D" id="3.30.70.1060">
    <property type="entry name" value="Dimeric alpha+beta barrel"/>
    <property type="match status" value="1"/>
</dbReference>
<gene>
    <name evidence="2" type="ORF">ONZ51_g7864</name>
</gene>
<dbReference type="EMBL" id="JAPEVG010000223">
    <property type="protein sequence ID" value="KAJ8473438.1"/>
    <property type="molecule type" value="Genomic_DNA"/>
</dbReference>
<accession>A0AAD7XBB6</accession>
<evidence type="ECO:0000313" key="3">
    <source>
        <dbReference type="Proteomes" id="UP001215151"/>
    </source>
</evidence>
<keyword evidence="3" id="KW-1185">Reference proteome</keyword>
<name>A0AAD7XBB6_9APHY</name>
<sequence>MASGLPKLTKNYFLVYAPDLPNAQRAKHVPEHIVHNTPLIKNGIVSRSHLLRPTPSSEATEVVGSFDAPSLAHS</sequence>
<dbReference type="Proteomes" id="UP001215151">
    <property type="component" value="Unassembled WGS sequence"/>
</dbReference>
<protein>
    <submittedName>
        <fullName evidence="2">Uncharacterized protein</fullName>
    </submittedName>
</protein>
<reference evidence="2" key="1">
    <citation type="submission" date="2022-11" db="EMBL/GenBank/DDBJ databases">
        <title>Genome Sequence of Cubamyces cubensis.</title>
        <authorList>
            <person name="Buettner E."/>
        </authorList>
    </citation>
    <scope>NUCLEOTIDE SEQUENCE</scope>
    <source>
        <strain evidence="2">MPL-01</strain>
    </source>
</reference>
<feature type="region of interest" description="Disordered" evidence="1">
    <location>
        <begin position="52"/>
        <end position="74"/>
    </location>
</feature>
<organism evidence="2 3">
    <name type="scientific">Trametes cubensis</name>
    <dbReference type="NCBI Taxonomy" id="1111947"/>
    <lineage>
        <taxon>Eukaryota</taxon>
        <taxon>Fungi</taxon>
        <taxon>Dikarya</taxon>
        <taxon>Basidiomycota</taxon>
        <taxon>Agaricomycotina</taxon>
        <taxon>Agaricomycetes</taxon>
        <taxon>Polyporales</taxon>
        <taxon>Polyporaceae</taxon>
        <taxon>Trametes</taxon>
    </lineage>
</organism>
<dbReference type="AlphaFoldDB" id="A0AAD7XBB6"/>
<evidence type="ECO:0000313" key="2">
    <source>
        <dbReference type="EMBL" id="KAJ8473438.1"/>
    </source>
</evidence>